<evidence type="ECO:0000313" key="2">
    <source>
        <dbReference type="EMBL" id="SFP94960.1"/>
    </source>
</evidence>
<evidence type="ECO:0000256" key="1">
    <source>
        <dbReference type="SAM" id="MobiDB-lite"/>
    </source>
</evidence>
<protein>
    <submittedName>
        <fullName evidence="2">Uncharacterized beta-barrel protein YwiB, DUF1934 family</fullName>
    </submittedName>
</protein>
<dbReference type="Pfam" id="PF09148">
    <property type="entry name" value="DUF1934"/>
    <property type="match status" value="1"/>
</dbReference>
<name>A0A1I5UIA9_9FIRM</name>
<feature type="region of interest" description="Disordered" evidence="1">
    <location>
        <begin position="1"/>
        <end position="21"/>
    </location>
</feature>
<dbReference type="SUPFAM" id="SSF50814">
    <property type="entry name" value="Lipocalins"/>
    <property type="match status" value="1"/>
</dbReference>
<dbReference type="OrthoDB" id="1680906at2"/>
<dbReference type="RefSeq" id="WP_074887796.1">
    <property type="nucleotide sequence ID" value="NZ_FOXO01000013.1"/>
</dbReference>
<accession>A0A1I5UIA9</accession>
<dbReference type="AlphaFoldDB" id="A0A1I5UIA9"/>
<organism evidence="2 3">
    <name type="scientific">Butyrivibrio proteoclasticus</name>
    <dbReference type="NCBI Taxonomy" id="43305"/>
    <lineage>
        <taxon>Bacteria</taxon>
        <taxon>Bacillati</taxon>
        <taxon>Bacillota</taxon>
        <taxon>Clostridia</taxon>
        <taxon>Lachnospirales</taxon>
        <taxon>Lachnospiraceae</taxon>
        <taxon>Butyrivibrio</taxon>
    </lineage>
</organism>
<dbReference type="EMBL" id="FOXO01000013">
    <property type="protein sequence ID" value="SFP94960.1"/>
    <property type="molecule type" value="Genomic_DNA"/>
</dbReference>
<keyword evidence="3" id="KW-1185">Reference proteome</keyword>
<gene>
    <name evidence="2" type="ORF">SAMN04487928_1137</name>
</gene>
<reference evidence="3" key="1">
    <citation type="submission" date="2016-10" db="EMBL/GenBank/DDBJ databases">
        <authorList>
            <person name="Varghese N."/>
            <person name="Submissions S."/>
        </authorList>
    </citation>
    <scope>NUCLEOTIDE SEQUENCE [LARGE SCALE GENOMIC DNA]</scope>
    <source>
        <strain evidence="3">P18</strain>
    </source>
</reference>
<proteinExistence type="predicted"/>
<dbReference type="InterPro" id="IPR012674">
    <property type="entry name" value="Calycin"/>
</dbReference>
<dbReference type="InterPro" id="IPR015231">
    <property type="entry name" value="DUF1934"/>
</dbReference>
<sequence>MKKNVDVNVTGIHSRPGEPTEKIVTTSMGKYEVLDDGSKIIEYDEKQDTGSGELCVHNKVCISSDGNSMEITRGGDMNSKLAFGKELEYDTAYETPYGTMQMKVVTTSFDFINIRHEEEMKLMAEYELEIGGEVLSDSMIIIEIKNAETV</sequence>
<dbReference type="Gene3D" id="2.40.128.20">
    <property type="match status" value="1"/>
</dbReference>
<evidence type="ECO:0000313" key="3">
    <source>
        <dbReference type="Proteomes" id="UP000182624"/>
    </source>
</evidence>
<dbReference type="Proteomes" id="UP000182624">
    <property type="component" value="Unassembled WGS sequence"/>
</dbReference>